<proteinExistence type="inferred from homology"/>
<keyword evidence="4 7" id="KW-0812">Transmembrane</keyword>
<dbReference type="PANTHER" id="PTHR40043">
    <property type="entry name" value="UPF0719 INNER MEMBRANE PROTEIN YJFL"/>
    <property type="match status" value="1"/>
</dbReference>
<evidence type="ECO:0000256" key="4">
    <source>
        <dbReference type="ARBA" id="ARBA00022692"/>
    </source>
</evidence>
<dbReference type="Proteomes" id="UP000741863">
    <property type="component" value="Unassembled WGS sequence"/>
</dbReference>
<comment type="caution">
    <text evidence="8">The sequence shown here is derived from an EMBL/GenBank/DDBJ whole genome shotgun (WGS) entry which is preliminary data.</text>
</comment>
<keyword evidence="5 7" id="KW-1133">Transmembrane helix</keyword>
<feature type="transmembrane region" description="Helical" evidence="7">
    <location>
        <begin position="114"/>
        <end position="134"/>
    </location>
</feature>
<comment type="similarity">
    <text evidence="2">Belongs to the UPF0719 family.</text>
</comment>
<evidence type="ECO:0000256" key="5">
    <source>
        <dbReference type="ARBA" id="ARBA00022989"/>
    </source>
</evidence>
<gene>
    <name evidence="8" type="ORF">JOD17_000864</name>
</gene>
<name>A0ABS2P8Y0_9BACL</name>
<dbReference type="InterPro" id="IPR007140">
    <property type="entry name" value="DUF350"/>
</dbReference>
<comment type="subcellular location">
    <subcellularLocation>
        <location evidence="1">Cell membrane</location>
        <topology evidence="1">Multi-pass membrane protein</topology>
    </subcellularLocation>
</comment>
<reference evidence="8 9" key="1">
    <citation type="submission" date="2021-01" db="EMBL/GenBank/DDBJ databases">
        <title>Genomic Encyclopedia of Type Strains, Phase IV (KMG-IV): sequencing the most valuable type-strain genomes for metagenomic binning, comparative biology and taxonomic classification.</title>
        <authorList>
            <person name="Goeker M."/>
        </authorList>
    </citation>
    <scope>NUCLEOTIDE SEQUENCE [LARGE SCALE GENOMIC DNA]</scope>
    <source>
        <strain evidence="8 9">DSM 25540</strain>
    </source>
</reference>
<evidence type="ECO:0000313" key="9">
    <source>
        <dbReference type="Proteomes" id="UP000741863"/>
    </source>
</evidence>
<keyword evidence="6 7" id="KW-0472">Membrane</keyword>
<protein>
    <submittedName>
        <fullName evidence="8">Membrane protein</fullName>
    </submittedName>
</protein>
<evidence type="ECO:0000256" key="2">
    <source>
        <dbReference type="ARBA" id="ARBA00005779"/>
    </source>
</evidence>
<accession>A0ABS2P8Y0</accession>
<evidence type="ECO:0000313" key="8">
    <source>
        <dbReference type="EMBL" id="MBM7631772.1"/>
    </source>
</evidence>
<feature type="transmembrane region" description="Helical" evidence="7">
    <location>
        <begin position="12"/>
        <end position="33"/>
    </location>
</feature>
<keyword evidence="9" id="KW-1185">Reference proteome</keyword>
<feature type="transmembrane region" description="Helical" evidence="7">
    <location>
        <begin position="80"/>
        <end position="102"/>
    </location>
</feature>
<evidence type="ECO:0000256" key="6">
    <source>
        <dbReference type="ARBA" id="ARBA00023136"/>
    </source>
</evidence>
<evidence type="ECO:0000256" key="3">
    <source>
        <dbReference type="ARBA" id="ARBA00022475"/>
    </source>
</evidence>
<evidence type="ECO:0000256" key="7">
    <source>
        <dbReference type="SAM" id="Phobius"/>
    </source>
</evidence>
<sequence>MAAWMEMTWVMIIAQYSVTILALIVFMVVFEWITPYKNWESIRSGNLAVAMATGGKILGVTNIFRFSIENNDTLLQMLMWGSFGFVLLVAGYLIFEFLTPFLKVDEQIASDNRAVGLLSLILSFGLSYVIGAGITNS</sequence>
<dbReference type="RefSeq" id="WP_169961656.1">
    <property type="nucleotide sequence ID" value="NZ_JAFBEC010000002.1"/>
</dbReference>
<dbReference type="Pfam" id="PF03994">
    <property type="entry name" value="DUF350"/>
    <property type="match status" value="1"/>
</dbReference>
<keyword evidence="3" id="KW-1003">Cell membrane</keyword>
<feature type="transmembrane region" description="Helical" evidence="7">
    <location>
        <begin position="45"/>
        <end position="68"/>
    </location>
</feature>
<evidence type="ECO:0000256" key="1">
    <source>
        <dbReference type="ARBA" id="ARBA00004651"/>
    </source>
</evidence>
<organism evidence="8 9">
    <name type="scientific">Geomicrobium sediminis</name>
    <dbReference type="NCBI Taxonomy" id="1347788"/>
    <lineage>
        <taxon>Bacteria</taxon>
        <taxon>Bacillati</taxon>
        <taxon>Bacillota</taxon>
        <taxon>Bacilli</taxon>
        <taxon>Bacillales</taxon>
        <taxon>Geomicrobium</taxon>
    </lineage>
</organism>
<dbReference type="EMBL" id="JAFBEC010000002">
    <property type="protein sequence ID" value="MBM7631772.1"/>
    <property type="molecule type" value="Genomic_DNA"/>
</dbReference>
<dbReference type="PANTHER" id="PTHR40043:SF1">
    <property type="entry name" value="UPF0719 INNER MEMBRANE PROTEIN YJFL"/>
    <property type="match status" value="1"/>
</dbReference>